<feature type="compositionally biased region" description="Polar residues" evidence="1">
    <location>
        <begin position="133"/>
        <end position="143"/>
    </location>
</feature>
<feature type="compositionally biased region" description="Acidic residues" evidence="1">
    <location>
        <begin position="207"/>
        <end position="217"/>
    </location>
</feature>
<dbReference type="EMBL" id="ML119129">
    <property type="protein sequence ID" value="RPB12308.1"/>
    <property type="molecule type" value="Genomic_DNA"/>
</dbReference>
<dbReference type="OrthoDB" id="10606929at2759"/>
<keyword evidence="3" id="KW-1185">Reference proteome</keyword>
<reference evidence="2 3" key="1">
    <citation type="journal article" date="2018" name="Nat. Ecol. Evol.">
        <title>Pezizomycetes genomes reveal the molecular basis of ectomycorrhizal truffle lifestyle.</title>
        <authorList>
            <person name="Murat C."/>
            <person name="Payen T."/>
            <person name="Noel B."/>
            <person name="Kuo A."/>
            <person name="Morin E."/>
            <person name="Chen J."/>
            <person name="Kohler A."/>
            <person name="Krizsan K."/>
            <person name="Balestrini R."/>
            <person name="Da Silva C."/>
            <person name="Montanini B."/>
            <person name="Hainaut M."/>
            <person name="Levati E."/>
            <person name="Barry K.W."/>
            <person name="Belfiori B."/>
            <person name="Cichocki N."/>
            <person name="Clum A."/>
            <person name="Dockter R.B."/>
            <person name="Fauchery L."/>
            <person name="Guy J."/>
            <person name="Iotti M."/>
            <person name="Le Tacon F."/>
            <person name="Lindquist E.A."/>
            <person name="Lipzen A."/>
            <person name="Malagnac F."/>
            <person name="Mello A."/>
            <person name="Molinier V."/>
            <person name="Miyauchi S."/>
            <person name="Poulain J."/>
            <person name="Riccioni C."/>
            <person name="Rubini A."/>
            <person name="Sitrit Y."/>
            <person name="Splivallo R."/>
            <person name="Traeger S."/>
            <person name="Wang M."/>
            <person name="Zifcakova L."/>
            <person name="Wipf D."/>
            <person name="Zambonelli A."/>
            <person name="Paolocci F."/>
            <person name="Nowrousian M."/>
            <person name="Ottonello S."/>
            <person name="Baldrian P."/>
            <person name="Spatafora J.W."/>
            <person name="Henrissat B."/>
            <person name="Nagy L.G."/>
            <person name="Aury J.M."/>
            <person name="Wincker P."/>
            <person name="Grigoriev I.V."/>
            <person name="Bonfante P."/>
            <person name="Martin F.M."/>
        </authorList>
    </citation>
    <scope>NUCLEOTIDE SEQUENCE [LARGE SCALE GENOMIC DNA]</scope>
    <source>
        <strain evidence="2 3">CCBAS932</strain>
    </source>
</reference>
<sequence length="238" mass="26402">MHSEGFQSSGNIKQSPNTAILFFLHIIKAHSLLSPLPMAPTPPATNGLTPTRTYPHSSHPIHATLRTFPPLPIAPPPLLHAPPPRFHRRHYITLGEEFENARNTSHQQANSTGPSHQYANHTAHHQFPQALANVSTTSEPQPTKENDPEESFGRAGMFRYGRAPYARSLTRRGERDLSATQIELQAAEACVAAQNGEARQDQHRSQEEEEGEEDESFEAWCKAHGLLPEGMEEKDGGF</sequence>
<dbReference type="Proteomes" id="UP000277580">
    <property type="component" value="Unassembled WGS sequence"/>
</dbReference>
<evidence type="ECO:0000256" key="1">
    <source>
        <dbReference type="SAM" id="MobiDB-lite"/>
    </source>
</evidence>
<feature type="region of interest" description="Disordered" evidence="1">
    <location>
        <begin position="41"/>
        <end position="68"/>
    </location>
</feature>
<gene>
    <name evidence="2" type="ORF">P167DRAFT_545543</name>
</gene>
<organism evidence="2 3">
    <name type="scientific">Morchella conica CCBAS932</name>
    <dbReference type="NCBI Taxonomy" id="1392247"/>
    <lineage>
        <taxon>Eukaryota</taxon>
        <taxon>Fungi</taxon>
        <taxon>Dikarya</taxon>
        <taxon>Ascomycota</taxon>
        <taxon>Pezizomycotina</taxon>
        <taxon>Pezizomycetes</taxon>
        <taxon>Pezizales</taxon>
        <taxon>Morchellaceae</taxon>
        <taxon>Morchella</taxon>
    </lineage>
</organism>
<dbReference type="InParanoid" id="A0A3N4KS27"/>
<dbReference type="AlphaFoldDB" id="A0A3N4KS27"/>
<feature type="region of interest" description="Disordered" evidence="1">
    <location>
        <begin position="193"/>
        <end position="238"/>
    </location>
</feature>
<accession>A0A3N4KS27</accession>
<protein>
    <submittedName>
        <fullName evidence="2">Uncharacterized protein</fullName>
    </submittedName>
</protein>
<proteinExistence type="predicted"/>
<name>A0A3N4KS27_9PEZI</name>
<evidence type="ECO:0000313" key="2">
    <source>
        <dbReference type="EMBL" id="RPB12308.1"/>
    </source>
</evidence>
<feature type="compositionally biased region" description="Polar residues" evidence="1">
    <location>
        <begin position="44"/>
        <end position="56"/>
    </location>
</feature>
<feature type="region of interest" description="Disordered" evidence="1">
    <location>
        <begin position="133"/>
        <end position="154"/>
    </location>
</feature>
<evidence type="ECO:0000313" key="3">
    <source>
        <dbReference type="Proteomes" id="UP000277580"/>
    </source>
</evidence>